<keyword evidence="6" id="KW-1185">Reference proteome</keyword>
<evidence type="ECO:0000256" key="2">
    <source>
        <dbReference type="ARBA" id="ARBA00021572"/>
    </source>
</evidence>
<accession>D0GNA0</accession>
<dbReference type="InterPro" id="IPR004360">
    <property type="entry name" value="Glyas_Fos-R_dOase_dom"/>
</dbReference>
<dbReference type="Gene3D" id="3.10.180.10">
    <property type="entry name" value="2,3-Dihydroxybiphenyl 1,2-Dioxygenase, domain 1"/>
    <property type="match status" value="1"/>
</dbReference>
<dbReference type="Proteomes" id="UP000004226">
    <property type="component" value="Unassembled WGS sequence"/>
</dbReference>
<evidence type="ECO:0000313" key="6">
    <source>
        <dbReference type="Proteomes" id="UP000004226"/>
    </source>
</evidence>
<sequence length="148" mass="17954">MQYRIACKIEKRNMNLWRNDMKYNDLIPEMVVSDIEKSKEFYINHLGFKIEYEREEDKFVFLSLNEIQLMLEQGTDEELSMMKYPFGNGVNFSFGVENVEKIYKKLKEKNYPIKRDIEKRYFRVNDQILTPTEFSILDPDGYYIRITD</sequence>
<dbReference type="eggNOG" id="COG0346">
    <property type="taxonomic scope" value="Bacteria"/>
</dbReference>
<organism evidence="5 6">
    <name type="scientific">Pseudoleptotrichia goodfellowii F0264</name>
    <dbReference type="NCBI Taxonomy" id="596323"/>
    <lineage>
        <taxon>Bacteria</taxon>
        <taxon>Fusobacteriati</taxon>
        <taxon>Fusobacteriota</taxon>
        <taxon>Fusobacteriia</taxon>
        <taxon>Fusobacteriales</taxon>
        <taxon>Leptotrichiaceae</taxon>
        <taxon>Pseudoleptotrichia</taxon>
    </lineage>
</organism>
<evidence type="ECO:0000256" key="3">
    <source>
        <dbReference type="ARBA" id="ARBA00023251"/>
    </source>
</evidence>
<dbReference type="CDD" id="cd08349">
    <property type="entry name" value="BLMA_like"/>
    <property type="match status" value="1"/>
</dbReference>
<comment type="similarity">
    <text evidence="1">Belongs to the bleomycin resistance protein family.</text>
</comment>
<reference evidence="5 6" key="1">
    <citation type="submission" date="2009-10" db="EMBL/GenBank/DDBJ databases">
        <authorList>
            <person name="Harkins D.M."/>
            <person name="Madupu R."/>
            <person name="Durkin A.S."/>
            <person name="Torralba M."/>
            <person name="Methe B."/>
            <person name="Sutton G.G."/>
            <person name="Strausberg R.L."/>
            <person name="Nelson K.E."/>
        </authorList>
    </citation>
    <scope>NUCLEOTIDE SEQUENCE [LARGE SCALE GENOMIC DNA]</scope>
    <source>
        <strain evidence="5 6">F0264</strain>
    </source>
</reference>
<keyword evidence="3" id="KW-0046">Antibiotic resistance</keyword>
<evidence type="ECO:0000259" key="4">
    <source>
        <dbReference type="PROSITE" id="PS51819"/>
    </source>
</evidence>
<gene>
    <name evidence="5" type="ORF">HMPREF0554_1893</name>
</gene>
<dbReference type="PROSITE" id="PS51819">
    <property type="entry name" value="VOC"/>
    <property type="match status" value="1"/>
</dbReference>
<dbReference type="GO" id="GO:0046677">
    <property type="term" value="P:response to antibiotic"/>
    <property type="evidence" value="ECO:0007669"/>
    <property type="project" value="UniProtKB-KW"/>
</dbReference>
<dbReference type="InterPro" id="IPR029068">
    <property type="entry name" value="Glyas_Bleomycin-R_OHBP_Dase"/>
</dbReference>
<dbReference type="InterPro" id="IPR000335">
    <property type="entry name" value="Bleomycin-R"/>
</dbReference>
<proteinExistence type="inferred from homology"/>
<protein>
    <recommendedName>
        <fullName evidence="2">Bleomycin resistance protein</fullName>
    </recommendedName>
</protein>
<dbReference type="EMBL" id="ADAD01000160">
    <property type="protein sequence ID" value="EEY34456.1"/>
    <property type="molecule type" value="Genomic_DNA"/>
</dbReference>
<dbReference type="Pfam" id="PF00903">
    <property type="entry name" value="Glyoxalase"/>
    <property type="match status" value="1"/>
</dbReference>
<dbReference type="AlphaFoldDB" id="D0GNA0"/>
<dbReference type="SUPFAM" id="SSF54593">
    <property type="entry name" value="Glyoxalase/Bleomycin resistance protein/Dihydroxybiphenyl dioxygenase"/>
    <property type="match status" value="1"/>
</dbReference>
<comment type="caution">
    <text evidence="5">The sequence shown here is derived from an EMBL/GenBank/DDBJ whole genome shotgun (WGS) entry which is preliminary data.</text>
</comment>
<dbReference type="InterPro" id="IPR037523">
    <property type="entry name" value="VOC_core"/>
</dbReference>
<evidence type="ECO:0000256" key="1">
    <source>
        <dbReference type="ARBA" id="ARBA00011051"/>
    </source>
</evidence>
<evidence type="ECO:0000313" key="5">
    <source>
        <dbReference type="EMBL" id="EEY34456.1"/>
    </source>
</evidence>
<feature type="domain" description="VOC" evidence="4">
    <location>
        <begin position="22"/>
        <end position="148"/>
    </location>
</feature>
<name>D0GNA0_9FUSO</name>